<evidence type="ECO:0000256" key="6">
    <source>
        <dbReference type="ARBA" id="ARBA00023136"/>
    </source>
</evidence>
<dbReference type="OrthoDB" id="9809206at2"/>
<feature type="transmembrane region" description="Helical" evidence="7">
    <location>
        <begin position="12"/>
        <end position="32"/>
    </location>
</feature>
<evidence type="ECO:0000256" key="7">
    <source>
        <dbReference type="SAM" id="Phobius"/>
    </source>
</evidence>
<feature type="domain" description="Mechanosensitive ion channel MscS C-terminal" evidence="9">
    <location>
        <begin position="170"/>
        <end position="252"/>
    </location>
</feature>
<evidence type="ECO:0000256" key="5">
    <source>
        <dbReference type="ARBA" id="ARBA00022989"/>
    </source>
</evidence>
<dbReference type="HOGENOM" id="CLU_037945_1_1_0"/>
<dbReference type="Proteomes" id="UP000002366">
    <property type="component" value="Chromosome"/>
</dbReference>
<dbReference type="InterPro" id="IPR006685">
    <property type="entry name" value="MscS_channel_2nd"/>
</dbReference>
<dbReference type="SUPFAM" id="SSF50182">
    <property type="entry name" value="Sm-like ribonucleoproteins"/>
    <property type="match status" value="1"/>
</dbReference>
<dbReference type="GO" id="GO:0008381">
    <property type="term" value="F:mechanosensitive monoatomic ion channel activity"/>
    <property type="evidence" value="ECO:0007669"/>
    <property type="project" value="InterPro"/>
</dbReference>
<dbReference type="KEGG" id="aco:Amico_0478"/>
<sequence length="264" mass="29069">MNSFIDLSMPVIKSVALAILAVLIGLKVIHWITKTVEKIIERSSLDKTLKPFIVSLVNALLKVLLVISIISILGIDTTSFVAVIAAAGFAVGLAFQGSLSNFAGGVLLLALRPFKVGDYIEASGFSGTVQAIQILYTELVTVDNKVIFIPNGSLSNASIVNYSVKSTRRVDFKFGVGHEADSHKVIEVLQGVVGNHALILKEPETFVRMSEHGESAIFFTVRVWVNAQDYWTVYFDIIETVKRRFDEESISIPYPQMDVHLKQQ</sequence>
<dbReference type="InterPro" id="IPR006686">
    <property type="entry name" value="MscS_channel_CS"/>
</dbReference>
<evidence type="ECO:0000259" key="8">
    <source>
        <dbReference type="Pfam" id="PF00924"/>
    </source>
</evidence>
<keyword evidence="6 7" id="KW-0472">Membrane</keyword>
<dbReference type="InterPro" id="IPR049278">
    <property type="entry name" value="MS_channel_C"/>
</dbReference>
<dbReference type="RefSeq" id="WP_013047883.1">
    <property type="nucleotide sequence ID" value="NC_014011.1"/>
</dbReference>
<dbReference type="PANTHER" id="PTHR30221:SF1">
    <property type="entry name" value="SMALL-CONDUCTANCE MECHANOSENSITIVE CHANNEL"/>
    <property type="match status" value="1"/>
</dbReference>
<keyword evidence="12" id="KW-1185">Reference proteome</keyword>
<dbReference type="SUPFAM" id="SSF82861">
    <property type="entry name" value="Mechanosensitive channel protein MscS (YggB), transmembrane region"/>
    <property type="match status" value="1"/>
</dbReference>
<evidence type="ECO:0000259" key="10">
    <source>
        <dbReference type="Pfam" id="PF21088"/>
    </source>
</evidence>
<comment type="similarity">
    <text evidence="2">Belongs to the MscS (TC 1.A.23) family.</text>
</comment>
<evidence type="ECO:0000256" key="2">
    <source>
        <dbReference type="ARBA" id="ARBA00008017"/>
    </source>
</evidence>
<feature type="domain" description="Mechanosensitive ion channel MscS" evidence="8">
    <location>
        <begin position="98"/>
        <end position="163"/>
    </location>
</feature>
<dbReference type="Pfam" id="PF21088">
    <property type="entry name" value="MS_channel_1st"/>
    <property type="match status" value="1"/>
</dbReference>
<dbReference type="AlphaFoldDB" id="D5EDI5"/>
<accession>D5EDI5</accession>
<dbReference type="InterPro" id="IPR049142">
    <property type="entry name" value="MS_channel_1st"/>
</dbReference>
<comment type="subcellular location">
    <subcellularLocation>
        <location evidence="1">Cell membrane</location>
        <topology evidence="1">Multi-pass membrane protein</topology>
    </subcellularLocation>
</comment>
<evidence type="ECO:0000259" key="9">
    <source>
        <dbReference type="Pfam" id="PF21082"/>
    </source>
</evidence>
<feature type="transmembrane region" description="Helical" evidence="7">
    <location>
        <begin position="81"/>
        <end position="111"/>
    </location>
</feature>
<evidence type="ECO:0000256" key="1">
    <source>
        <dbReference type="ARBA" id="ARBA00004651"/>
    </source>
</evidence>
<dbReference type="InterPro" id="IPR023408">
    <property type="entry name" value="MscS_beta-dom_sf"/>
</dbReference>
<evidence type="ECO:0000256" key="3">
    <source>
        <dbReference type="ARBA" id="ARBA00022475"/>
    </source>
</evidence>
<feature type="transmembrane region" description="Helical" evidence="7">
    <location>
        <begin position="52"/>
        <end position="75"/>
    </location>
</feature>
<dbReference type="Pfam" id="PF00924">
    <property type="entry name" value="MS_channel_2nd"/>
    <property type="match status" value="1"/>
</dbReference>
<dbReference type="Gene3D" id="2.30.30.60">
    <property type="match status" value="1"/>
</dbReference>
<dbReference type="InterPro" id="IPR010920">
    <property type="entry name" value="LSM_dom_sf"/>
</dbReference>
<evidence type="ECO:0000256" key="4">
    <source>
        <dbReference type="ARBA" id="ARBA00022692"/>
    </source>
</evidence>
<protein>
    <submittedName>
        <fullName evidence="11">MscS Mechanosensitive ion channel</fullName>
    </submittedName>
</protein>
<feature type="domain" description="Mechanosensitive ion channel transmembrane helices 2/3" evidence="10">
    <location>
        <begin position="57"/>
        <end position="96"/>
    </location>
</feature>
<dbReference type="PANTHER" id="PTHR30221">
    <property type="entry name" value="SMALL-CONDUCTANCE MECHANOSENSITIVE CHANNEL"/>
    <property type="match status" value="1"/>
</dbReference>
<dbReference type="InterPro" id="IPR045275">
    <property type="entry name" value="MscS_archaea/bacteria_type"/>
</dbReference>
<name>D5EDI5_AMICL</name>
<dbReference type="PROSITE" id="PS01246">
    <property type="entry name" value="UPF0003"/>
    <property type="match status" value="1"/>
</dbReference>
<dbReference type="EMBL" id="CP001997">
    <property type="protein sequence ID" value="ADE56617.1"/>
    <property type="molecule type" value="Genomic_DNA"/>
</dbReference>
<evidence type="ECO:0000313" key="11">
    <source>
        <dbReference type="EMBL" id="ADE56617.1"/>
    </source>
</evidence>
<gene>
    <name evidence="11" type="ordered locus">Amico_0478</name>
</gene>
<evidence type="ECO:0000313" key="12">
    <source>
        <dbReference type="Proteomes" id="UP000002366"/>
    </source>
</evidence>
<reference evidence="11 12" key="1">
    <citation type="journal article" date="2010" name="Stand. Genomic Sci.">
        <title>Complete genome sequence of Aminobacterium colombiense type strain (ALA-1).</title>
        <authorList>
            <person name="Chertkov O."/>
            <person name="Sikorski J."/>
            <person name="Brambilla E."/>
            <person name="Lapidus A."/>
            <person name="Copeland A."/>
            <person name="Glavina Del Rio T."/>
            <person name="Nolan M."/>
            <person name="Lucas S."/>
            <person name="Tice H."/>
            <person name="Cheng J.F."/>
            <person name="Han C."/>
            <person name="Detter J.C."/>
            <person name="Bruce D."/>
            <person name="Tapia R."/>
            <person name="Goodwin L."/>
            <person name="Pitluck S."/>
            <person name="Liolios K."/>
            <person name="Ivanova N."/>
            <person name="Mavromatis K."/>
            <person name="Ovchinnikova G."/>
            <person name="Pati A."/>
            <person name="Chen A."/>
            <person name="Palaniappan K."/>
            <person name="Land M."/>
            <person name="Hauser L."/>
            <person name="Chang Y.J."/>
            <person name="Jeffries C.D."/>
            <person name="Spring S."/>
            <person name="Rohde M."/>
            <person name="Goker M."/>
            <person name="Bristow J."/>
            <person name="Eisen J.A."/>
            <person name="Markowitz V."/>
            <person name="Hugenholtz P."/>
            <person name="Kyrpides N.C."/>
            <person name="Klenk H.P."/>
        </authorList>
    </citation>
    <scope>NUCLEOTIDE SEQUENCE [LARGE SCALE GENOMIC DNA]</scope>
    <source>
        <strain evidence="12">DSM 12261 / ALA-1</strain>
    </source>
</reference>
<proteinExistence type="inferred from homology"/>
<dbReference type="Pfam" id="PF21082">
    <property type="entry name" value="MS_channel_3rd"/>
    <property type="match status" value="1"/>
</dbReference>
<keyword evidence="3" id="KW-1003">Cell membrane</keyword>
<dbReference type="InterPro" id="IPR011066">
    <property type="entry name" value="MscS_channel_C_sf"/>
</dbReference>
<dbReference type="Gene3D" id="1.10.287.1260">
    <property type="match status" value="1"/>
</dbReference>
<keyword evidence="5 7" id="KW-1133">Transmembrane helix</keyword>
<dbReference type="GO" id="GO:0005886">
    <property type="term" value="C:plasma membrane"/>
    <property type="evidence" value="ECO:0007669"/>
    <property type="project" value="UniProtKB-SubCell"/>
</dbReference>
<dbReference type="InterPro" id="IPR011014">
    <property type="entry name" value="MscS_channel_TM-2"/>
</dbReference>
<dbReference type="Gene3D" id="3.30.70.100">
    <property type="match status" value="1"/>
</dbReference>
<dbReference type="STRING" id="572547.Amico_0478"/>
<dbReference type="SUPFAM" id="SSF82689">
    <property type="entry name" value="Mechanosensitive channel protein MscS (YggB), C-terminal domain"/>
    <property type="match status" value="1"/>
</dbReference>
<dbReference type="eggNOG" id="COG3264">
    <property type="taxonomic scope" value="Bacteria"/>
</dbReference>
<organism evidence="11 12">
    <name type="scientific">Aminobacterium colombiense (strain DSM 12261 / ALA-1)</name>
    <dbReference type="NCBI Taxonomy" id="572547"/>
    <lineage>
        <taxon>Bacteria</taxon>
        <taxon>Thermotogati</taxon>
        <taxon>Synergistota</taxon>
        <taxon>Synergistia</taxon>
        <taxon>Synergistales</taxon>
        <taxon>Aminobacteriaceae</taxon>
        <taxon>Aminobacterium</taxon>
    </lineage>
</organism>
<keyword evidence="4 7" id="KW-0812">Transmembrane</keyword>